<dbReference type="InterPro" id="IPR029068">
    <property type="entry name" value="Glyas_Bleomycin-R_OHBP_Dase"/>
</dbReference>
<dbReference type="EMBL" id="UINC01091368">
    <property type="protein sequence ID" value="SVC44073.1"/>
    <property type="molecule type" value="Genomic_DNA"/>
</dbReference>
<proteinExistence type="predicted"/>
<feature type="domain" description="VOC" evidence="1">
    <location>
        <begin position="22"/>
        <end position="160"/>
    </location>
</feature>
<name>A0A382M576_9ZZZZ</name>
<dbReference type="PANTHER" id="PTHR36113:SF1">
    <property type="entry name" value="GLYOXALASE_BLEOMYCIN RESISTANCE PROTEIN_DIOXYGENASE"/>
    <property type="match status" value="1"/>
</dbReference>
<sequence>MDASTNTGHGQKTEACEIPFRGIHHLALTTDDMKMTTEFYVNVLGMPLVHAMKIPEGVGIKENRGNPPYECIRHYFFDMGNDSLWAFFEIPKGEKPKTDRDALGGMQHVAFAVTKDQFDAIQHRLTDQNLEFDGPVEILPGIFSIYFYDPNDIRLEACCKPSERGHQNVVESVTQTKAVAIR</sequence>
<feature type="non-terminal residue" evidence="2">
    <location>
        <position position="182"/>
    </location>
</feature>
<evidence type="ECO:0000313" key="2">
    <source>
        <dbReference type="EMBL" id="SVC44073.1"/>
    </source>
</evidence>
<protein>
    <recommendedName>
        <fullName evidence="1">VOC domain-containing protein</fullName>
    </recommendedName>
</protein>
<dbReference type="InterPro" id="IPR037523">
    <property type="entry name" value="VOC_core"/>
</dbReference>
<dbReference type="CDD" id="cd06587">
    <property type="entry name" value="VOC"/>
    <property type="match status" value="1"/>
</dbReference>
<evidence type="ECO:0000259" key="1">
    <source>
        <dbReference type="PROSITE" id="PS51819"/>
    </source>
</evidence>
<organism evidence="2">
    <name type="scientific">marine metagenome</name>
    <dbReference type="NCBI Taxonomy" id="408172"/>
    <lineage>
        <taxon>unclassified sequences</taxon>
        <taxon>metagenomes</taxon>
        <taxon>ecological metagenomes</taxon>
    </lineage>
</organism>
<dbReference type="SUPFAM" id="SSF54593">
    <property type="entry name" value="Glyoxalase/Bleomycin resistance protein/Dihydroxybiphenyl dioxygenase"/>
    <property type="match status" value="1"/>
</dbReference>
<reference evidence="2" key="1">
    <citation type="submission" date="2018-05" db="EMBL/GenBank/DDBJ databases">
        <authorList>
            <person name="Lanie J.A."/>
            <person name="Ng W.-L."/>
            <person name="Kazmierczak K.M."/>
            <person name="Andrzejewski T.M."/>
            <person name="Davidsen T.M."/>
            <person name="Wayne K.J."/>
            <person name="Tettelin H."/>
            <person name="Glass J.I."/>
            <person name="Rusch D."/>
            <person name="Podicherti R."/>
            <person name="Tsui H.-C.T."/>
            <person name="Winkler M.E."/>
        </authorList>
    </citation>
    <scope>NUCLEOTIDE SEQUENCE</scope>
</reference>
<accession>A0A382M576</accession>
<dbReference type="InterPro" id="IPR051332">
    <property type="entry name" value="Fosfomycin_Res_Enzymes"/>
</dbReference>
<dbReference type="PROSITE" id="PS51819">
    <property type="entry name" value="VOC"/>
    <property type="match status" value="1"/>
</dbReference>
<dbReference type="Gene3D" id="3.10.180.10">
    <property type="entry name" value="2,3-Dihydroxybiphenyl 1,2-Dioxygenase, domain 1"/>
    <property type="match status" value="1"/>
</dbReference>
<dbReference type="AlphaFoldDB" id="A0A382M576"/>
<dbReference type="Pfam" id="PF00903">
    <property type="entry name" value="Glyoxalase"/>
    <property type="match status" value="1"/>
</dbReference>
<gene>
    <name evidence="2" type="ORF">METZ01_LOCUS296927</name>
</gene>
<dbReference type="InterPro" id="IPR004360">
    <property type="entry name" value="Glyas_Fos-R_dOase_dom"/>
</dbReference>
<dbReference type="PANTHER" id="PTHR36113">
    <property type="entry name" value="LYASE, PUTATIVE-RELATED-RELATED"/>
    <property type="match status" value="1"/>
</dbReference>